<dbReference type="Gene3D" id="3.90.226.10">
    <property type="entry name" value="2-enoyl-CoA Hydratase, Chain A, domain 1"/>
    <property type="match status" value="1"/>
</dbReference>
<dbReference type="PANTHER" id="PTHR43684:SF13">
    <property type="entry name" value="CHROMODOMAIN Y-LIKE PROTEIN"/>
    <property type="match status" value="1"/>
</dbReference>
<feature type="region of interest" description="Disordered" evidence="1">
    <location>
        <begin position="533"/>
        <end position="554"/>
    </location>
</feature>
<dbReference type="SUPFAM" id="SSF52096">
    <property type="entry name" value="ClpP/crotonase"/>
    <property type="match status" value="1"/>
</dbReference>
<feature type="compositionally biased region" description="Polar residues" evidence="1">
    <location>
        <begin position="663"/>
        <end position="673"/>
    </location>
</feature>
<feature type="compositionally biased region" description="Basic and acidic residues" evidence="1">
    <location>
        <begin position="757"/>
        <end position="769"/>
    </location>
</feature>
<feature type="region of interest" description="Disordered" evidence="1">
    <location>
        <begin position="757"/>
        <end position="784"/>
    </location>
</feature>
<sequence>METNKELELNNGENVPPPDTTNTISATESEVANIIVSEFQQSLEGENVAMVEATNILTEDNDSAASEPKDDDMEVDEPIVKELEQVREEPMLVSFNESNEDTSLKQDESGEVAMTIEQIPETVDEIPNETIVETEVPHQEHTVQHEVASEQHEASIEQHVVANEQHEASVEQHEASVEQHEASVEQHEESIEQHEESIEQHEESIEQHEESVEQHEESIEQHEASVEQYEVSLKDETSVEQLESSTEQHEASVEQHEETVLEQMDQSTEQITEIIDDMQETVPDNIQVIEGEIEDHKDIVDEEHEHIEEATIIKVDECKASEESLYNQESNGTEDEEEELEEYEEITQEGTVLVVASGEPEMKEIVVRTPDGREGTVTVQQVTDENGQVYLVETMDNVIVMDEDGSHHVEHVENAPRPKVPSHVLGRNIENPSVDPFRNGKAPPKPRLGVKIPYRNLTSQIVSKQEITAEIMERSKRCSKQSPSGQNLFAKRLTQTLAKKLAPSKKKSVEGSTPHIIKKEQFNNSDLIAILEGDGDDPEPEIEAEPEVPEPEEPFIMTKEMERAIALKQLRELPDDPPVEAKRPVPPKKDEFTFSKEDDIEKSLKQIEEVPNLRKIKRNRTDLAREEEDDIPKPTRFTSSVPLKTYTRKRKQSEEVIPEPKSNVPSPTKPVSDSTKKIDLPSNSKNYITKSSRIIKKKIIWDPDEVSPKKMLKTGENNKDRLITVVRKEVSNEDKKLVAIKKLKEEELKKADLKKCEKNEIPKKADGSKKLQTSPKMESPKPEKKILVKAVSPHKLDNKMTNEKLAALKGKKRPTEVDKLLMDEGAVNMLYSFKNSEDDSRTKKVNKSLMSKTNELLNDLQTNTDKVSPKALRKKDGTPIQLIKTHKKSASPAPITAMSRQKSRDSVRSSIYSSPGSPGSNADASRIIRRHSSSSFSSEDENDSDMEDDEEIKEKVREVREVRAIRRKADTSLDTIKKRRKEKDDSHDIDHNEAQFNKLVDSDDDKYDDFKTFTVKKVDQVVEIILHCNDKDNVYLKIEMMQEISIILKELEQDADCNVAYITSSGNSFMKGIKYKSLVAQKEVTRKNLAKKMATSVRDFLLALANFPKLIVAGVHGNNIGLGVTMLPLFDMVVSNSSATFHIPNADIGCMAEGGSLLLLPHLSQNVLISELLFVSQKLEASEALKLGLVSKVLETETFEESVNTLLTILSTKSAQFMEATKKQLRNRMIPDITAALNSETENLVQQWISSECQKNFSDI</sequence>
<evidence type="ECO:0000313" key="3">
    <source>
        <dbReference type="RefSeq" id="XP_017781513.1"/>
    </source>
</evidence>
<dbReference type="CDD" id="cd06558">
    <property type="entry name" value="crotonase-like"/>
    <property type="match status" value="1"/>
</dbReference>
<feature type="compositionally biased region" description="Low complexity" evidence="1">
    <location>
        <begin position="908"/>
        <end position="920"/>
    </location>
</feature>
<dbReference type="PANTHER" id="PTHR43684">
    <property type="match status" value="1"/>
</dbReference>
<accession>A0ABM1N3W3</accession>
<organism evidence="2 3">
    <name type="scientific">Nicrophorus vespilloides</name>
    <name type="common">Boreal carrion beetle</name>
    <dbReference type="NCBI Taxonomy" id="110193"/>
    <lineage>
        <taxon>Eukaryota</taxon>
        <taxon>Metazoa</taxon>
        <taxon>Ecdysozoa</taxon>
        <taxon>Arthropoda</taxon>
        <taxon>Hexapoda</taxon>
        <taxon>Insecta</taxon>
        <taxon>Pterygota</taxon>
        <taxon>Neoptera</taxon>
        <taxon>Endopterygota</taxon>
        <taxon>Coleoptera</taxon>
        <taxon>Polyphaga</taxon>
        <taxon>Staphyliniformia</taxon>
        <taxon>Silphidae</taxon>
        <taxon>Nicrophorinae</taxon>
        <taxon>Nicrophorus</taxon>
    </lineage>
</organism>
<feature type="region of interest" description="Disordered" evidence="1">
    <location>
        <begin position="570"/>
        <end position="597"/>
    </location>
</feature>
<feature type="compositionally biased region" description="Acidic residues" evidence="1">
    <location>
        <begin position="938"/>
        <end position="951"/>
    </location>
</feature>
<feature type="region of interest" description="Disordered" evidence="1">
    <location>
        <begin position="1"/>
        <end position="24"/>
    </location>
</feature>
<dbReference type="InterPro" id="IPR051053">
    <property type="entry name" value="ECH/Chromodomain_protein"/>
</dbReference>
<feature type="compositionally biased region" description="Acidic residues" evidence="1">
    <location>
        <begin position="533"/>
        <end position="553"/>
    </location>
</feature>
<dbReference type="InterPro" id="IPR029045">
    <property type="entry name" value="ClpP/crotonase-like_dom_sf"/>
</dbReference>
<feature type="region of interest" description="Disordered" evidence="1">
    <location>
        <begin position="183"/>
        <end position="215"/>
    </location>
</feature>
<name>A0ABM1N3W3_NICVS</name>
<dbReference type="GeneID" id="108566228"/>
<dbReference type="Gene3D" id="1.20.5.340">
    <property type="match status" value="1"/>
</dbReference>
<dbReference type="InterPro" id="IPR001753">
    <property type="entry name" value="Enoyl-CoA_hydra/iso"/>
</dbReference>
<feature type="compositionally biased region" description="Polar residues" evidence="1">
    <location>
        <begin position="848"/>
        <end position="866"/>
    </location>
</feature>
<protein>
    <submittedName>
        <fullName evidence="3">Golgin subfamily B member 1</fullName>
    </submittedName>
</protein>
<reference evidence="3" key="1">
    <citation type="submission" date="2025-08" db="UniProtKB">
        <authorList>
            <consortium name="RefSeq"/>
        </authorList>
    </citation>
    <scope>IDENTIFICATION</scope>
    <source>
        <tissue evidence="3">Whole Larva</tissue>
    </source>
</reference>
<dbReference type="Pfam" id="PF00378">
    <property type="entry name" value="ECH_1"/>
    <property type="match status" value="1"/>
</dbReference>
<evidence type="ECO:0000313" key="2">
    <source>
        <dbReference type="Proteomes" id="UP000695000"/>
    </source>
</evidence>
<feature type="region of interest" description="Disordered" evidence="1">
    <location>
        <begin position="417"/>
        <end position="450"/>
    </location>
</feature>
<proteinExistence type="predicted"/>
<dbReference type="RefSeq" id="XP_017781513.1">
    <property type="nucleotide sequence ID" value="XM_017926024.1"/>
</dbReference>
<evidence type="ECO:0000256" key="1">
    <source>
        <dbReference type="SAM" id="MobiDB-lite"/>
    </source>
</evidence>
<gene>
    <name evidence="3" type="primary">LOC108566228</name>
</gene>
<feature type="region of interest" description="Disordered" evidence="1">
    <location>
        <begin position="616"/>
        <end position="684"/>
    </location>
</feature>
<feature type="region of interest" description="Disordered" evidence="1">
    <location>
        <begin position="835"/>
        <end position="953"/>
    </location>
</feature>
<keyword evidence="2" id="KW-1185">Reference proteome</keyword>
<feature type="region of interest" description="Disordered" evidence="1">
    <location>
        <begin position="56"/>
        <end position="75"/>
    </location>
</feature>
<dbReference type="Proteomes" id="UP000695000">
    <property type="component" value="Unplaced"/>
</dbReference>